<proteinExistence type="predicted"/>
<gene>
    <name evidence="3" type="ORF">RUM43_004010</name>
</gene>
<name>A0AAN8SAF9_POLSC</name>
<feature type="region of interest" description="Disordered" evidence="2">
    <location>
        <begin position="102"/>
        <end position="166"/>
    </location>
</feature>
<comment type="caution">
    <text evidence="3">The sequence shown here is derived from an EMBL/GenBank/DDBJ whole genome shotgun (WGS) entry which is preliminary data.</text>
</comment>
<feature type="compositionally biased region" description="Low complexity" evidence="2">
    <location>
        <begin position="152"/>
        <end position="166"/>
    </location>
</feature>
<evidence type="ECO:0000313" key="4">
    <source>
        <dbReference type="Proteomes" id="UP001372834"/>
    </source>
</evidence>
<evidence type="ECO:0000256" key="2">
    <source>
        <dbReference type="SAM" id="MobiDB-lite"/>
    </source>
</evidence>
<feature type="compositionally biased region" description="Basic and acidic residues" evidence="2">
    <location>
        <begin position="102"/>
        <end position="123"/>
    </location>
</feature>
<evidence type="ECO:0000256" key="1">
    <source>
        <dbReference type="SAM" id="Coils"/>
    </source>
</evidence>
<protein>
    <submittedName>
        <fullName evidence="3">Uncharacterized protein</fullName>
    </submittedName>
</protein>
<feature type="region of interest" description="Disordered" evidence="2">
    <location>
        <begin position="335"/>
        <end position="385"/>
    </location>
</feature>
<evidence type="ECO:0000313" key="3">
    <source>
        <dbReference type="EMBL" id="KAK6642508.1"/>
    </source>
</evidence>
<dbReference type="Proteomes" id="UP001372834">
    <property type="component" value="Unassembled WGS sequence"/>
</dbReference>
<keyword evidence="1" id="KW-0175">Coiled coil</keyword>
<feature type="coiled-coil region" evidence="1">
    <location>
        <begin position="258"/>
        <end position="306"/>
    </location>
</feature>
<dbReference type="EMBL" id="JAWJWE010000002">
    <property type="protein sequence ID" value="KAK6642508.1"/>
    <property type="molecule type" value="Genomic_DNA"/>
</dbReference>
<feature type="compositionally biased region" description="Polar residues" evidence="2">
    <location>
        <begin position="132"/>
        <end position="146"/>
    </location>
</feature>
<sequence>MGNPVNPKILESAGHLNSGSLNLNQINRTLRLGRQKRDTQQEITALEARLNEAKIELDGSLGTLSTMQEKSLEEAKKKNDANEIKQYTDSLKDVNESITKEKEEIQKKQEEVKNLQDELDAKKYPNGKPTEKSTTPDGKSDPTATNAPADGSSQSPPKSTSSPNNSNLEAVKHALLESKEQANSKYLHLNRPVRSEETVMRRRNVQQDVARLVTQIKYERQDVLVKRLAVAIIEIAKQNQSKILEAAENETPMDSIKVEKNKKILQQIEDGLQKEKEEIQTAERKLNQLRMNLNELMKGRAAATNRNGQGRSGGTVAPLMPPGFTSFFNNLIPTPMGSPISSNSSTNIPPTEKLPTPDEQSGPTATNAPAGGSSQSPPKSTFTTTKNVTTAEHPLQSQTTSLWSFLLQKKIFILSQKFDGIKNLATAVRNKFRVDVQFLREMAPKKTFAIKLLL</sequence>
<feature type="compositionally biased region" description="Low complexity" evidence="2">
    <location>
        <begin position="338"/>
        <end position="351"/>
    </location>
</feature>
<accession>A0AAN8SAF9</accession>
<reference evidence="3 4" key="1">
    <citation type="submission" date="2023-10" db="EMBL/GenBank/DDBJ databases">
        <title>Genomes of two closely related lineages of the louse Polyplax serrata with different host specificities.</title>
        <authorList>
            <person name="Martinu J."/>
            <person name="Tarabai H."/>
            <person name="Stefka J."/>
            <person name="Hypsa V."/>
        </authorList>
    </citation>
    <scope>NUCLEOTIDE SEQUENCE [LARGE SCALE GENOMIC DNA]</scope>
    <source>
        <strain evidence="3">HR10_N</strain>
    </source>
</reference>
<feature type="compositionally biased region" description="Polar residues" evidence="2">
    <location>
        <begin position="358"/>
        <end position="380"/>
    </location>
</feature>
<dbReference type="AlphaFoldDB" id="A0AAN8SAF9"/>
<organism evidence="3 4">
    <name type="scientific">Polyplax serrata</name>
    <name type="common">Common mouse louse</name>
    <dbReference type="NCBI Taxonomy" id="468196"/>
    <lineage>
        <taxon>Eukaryota</taxon>
        <taxon>Metazoa</taxon>
        <taxon>Ecdysozoa</taxon>
        <taxon>Arthropoda</taxon>
        <taxon>Hexapoda</taxon>
        <taxon>Insecta</taxon>
        <taxon>Pterygota</taxon>
        <taxon>Neoptera</taxon>
        <taxon>Paraneoptera</taxon>
        <taxon>Psocodea</taxon>
        <taxon>Troctomorpha</taxon>
        <taxon>Phthiraptera</taxon>
        <taxon>Anoplura</taxon>
        <taxon>Polyplacidae</taxon>
        <taxon>Polyplax</taxon>
    </lineage>
</organism>